<evidence type="ECO:0000313" key="3">
    <source>
        <dbReference type="EMBL" id="KCZ58243.1"/>
    </source>
</evidence>
<dbReference type="PATRIC" id="fig|1280948.3.peg.3185"/>
<keyword evidence="1" id="KW-1133">Transmembrane helix</keyword>
<dbReference type="EMBL" id="AWFH01000061">
    <property type="protein sequence ID" value="KCZ58243.1"/>
    <property type="molecule type" value="Genomic_DNA"/>
</dbReference>
<gene>
    <name evidence="3" type="ORF">HY36_10305</name>
</gene>
<dbReference type="AlphaFoldDB" id="A0A059DXN8"/>
<proteinExistence type="predicted"/>
<feature type="transmembrane region" description="Helical" evidence="1">
    <location>
        <begin position="100"/>
        <end position="118"/>
    </location>
</feature>
<feature type="domain" description="DUF6249" evidence="2">
    <location>
        <begin position="5"/>
        <end position="115"/>
    </location>
</feature>
<evidence type="ECO:0000313" key="4">
    <source>
        <dbReference type="Proteomes" id="UP000024547"/>
    </source>
</evidence>
<keyword evidence="4" id="KW-1185">Reference proteome</keyword>
<sequence>MSEDIIVPIAFFGSIAGIVWLVSHYNFKKRLTLHETVRHAVDKGQDLTGEAMEKLALITDPVRADLRRGVLFMAVGIAFGFLGLMVGMEEGEAVKPMIGVASFPVFIGLAYLGLWAAGRREQRG</sequence>
<feature type="transmembrane region" description="Helical" evidence="1">
    <location>
        <begin position="70"/>
        <end position="88"/>
    </location>
</feature>
<reference evidence="3 4" key="1">
    <citation type="journal article" date="2014" name="Antonie Van Leeuwenhoek">
        <title>Hyphomonas beringensis sp. nov. and Hyphomonas chukchiensis sp. nov., isolated from surface seawater of the Bering Sea and Chukchi Sea.</title>
        <authorList>
            <person name="Li C."/>
            <person name="Lai Q."/>
            <person name="Li G."/>
            <person name="Dong C."/>
            <person name="Wang J."/>
            <person name="Liao Y."/>
            <person name="Shao Z."/>
        </authorList>
    </citation>
    <scope>NUCLEOTIDE SEQUENCE [LARGE SCALE GENOMIC DNA]</scope>
    <source>
        <strain evidence="3 4">22II1-22F38</strain>
    </source>
</reference>
<evidence type="ECO:0000259" key="2">
    <source>
        <dbReference type="Pfam" id="PF19762"/>
    </source>
</evidence>
<dbReference type="eggNOG" id="ENOG5033CAQ">
    <property type="taxonomic scope" value="Bacteria"/>
</dbReference>
<dbReference type="Pfam" id="PF19762">
    <property type="entry name" value="DUF6249"/>
    <property type="match status" value="1"/>
</dbReference>
<dbReference type="InterPro" id="IPR046216">
    <property type="entry name" value="DUF6249"/>
</dbReference>
<keyword evidence="1" id="KW-0472">Membrane</keyword>
<dbReference type="GeneID" id="92500439"/>
<evidence type="ECO:0000256" key="1">
    <source>
        <dbReference type="SAM" id="Phobius"/>
    </source>
</evidence>
<dbReference type="STRING" id="1280948.HY36_10305"/>
<dbReference type="RefSeq" id="WP_051602877.1">
    <property type="nucleotide sequence ID" value="NZ_AWFH01000061.1"/>
</dbReference>
<feature type="transmembrane region" description="Helical" evidence="1">
    <location>
        <begin position="6"/>
        <end position="23"/>
    </location>
</feature>
<comment type="caution">
    <text evidence="3">The sequence shown here is derived from an EMBL/GenBank/DDBJ whole genome shotgun (WGS) entry which is preliminary data.</text>
</comment>
<keyword evidence="1" id="KW-0812">Transmembrane</keyword>
<accession>A0A059DXN8</accession>
<dbReference type="OrthoDB" id="5737184at2"/>
<name>A0A059DXN8_9PROT</name>
<protein>
    <recommendedName>
        <fullName evidence="2">DUF6249 domain-containing protein</fullName>
    </recommendedName>
</protein>
<organism evidence="3 4">
    <name type="scientific">Hyphomonas atlantica</name>
    <dbReference type="NCBI Taxonomy" id="1280948"/>
    <lineage>
        <taxon>Bacteria</taxon>
        <taxon>Pseudomonadati</taxon>
        <taxon>Pseudomonadota</taxon>
        <taxon>Alphaproteobacteria</taxon>
        <taxon>Hyphomonadales</taxon>
        <taxon>Hyphomonadaceae</taxon>
        <taxon>Hyphomonas</taxon>
    </lineage>
</organism>
<dbReference type="Proteomes" id="UP000024547">
    <property type="component" value="Unassembled WGS sequence"/>
</dbReference>